<sequence length="146" mass="16681">MNTFEKNVKIKLTSTIRPIDGETENYEMWLNGSFIEKSGKAYLRYTEVHEDQTVKTTVKLGSEQALILRNGAVNMRLPFSRDHIENGHYETQMGTLPINTNTHSLIHEENSELNVISGKFKVQYDLIISGQPVGKYTLEIQYSEGQ</sequence>
<dbReference type="SUPFAM" id="SSF50814">
    <property type="entry name" value="Lipocalins"/>
    <property type="match status" value="1"/>
</dbReference>
<organism evidence="1 2">
    <name type="scientific">Ureibacillus endophyticus</name>
    <dbReference type="NCBI Taxonomy" id="1978490"/>
    <lineage>
        <taxon>Bacteria</taxon>
        <taxon>Bacillati</taxon>
        <taxon>Bacillota</taxon>
        <taxon>Bacilli</taxon>
        <taxon>Bacillales</taxon>
        <taxon>Caryophanaceae</taxon>
        <taxon>Ureibacillus</taxon>
    </lineage>
</organism>
<dbReference type="InterPro" id="IPR015231">
    <property type="entry name" value="DUF1934"/>
</dbReference>
<evidence type="ECO:0000313" key="2">
    <source>
        <dbReference type="Proteomes" id="UP000272238"/>
    </source>
</evidence>
<dbReference type="OrthoDB" id="2352933at2"/>
<gene>
    <name evidence="1" type="ORF">D8M03_14135</name>
</gene>
<comment type="caution">
    <text evidence="1">The sequence shown here is derived from an EMBL/GenBank/DDBJ whole genome shotgun (WGS) entry which is preliminary data.</text>
</comment>
<accession>A0A494YVT1</accession>
<dbReference type="Pfam" id="PF09148">
    <property type="entry name" value="DUF1934"/>
    <property type="match status" value="1"/>
</dbReference>
<dbReference type="Proteomes" id="UP000272238">
    <property type="component" value="Unassembled WGS sequence"/>
</dbReference>
<dbReference type="Gene3D" id="2.40.128.20">
    <property type="match status" value="1"/>
</dbReference>
<dbReference type="AlphaFoldDB" id="A0A494YVT1"/>
<protein>
    <submittedName>
        <fullName evidence="1">DUF1934 domain-containing protein</fullName>
    </submittedName>
</protein>
<dbReference type="EMBL" id="RBZN01000045">
    <property type="protein sequence ID" value="RKQ14322.1"/>
    <property type="molecule type" value="Genomic_DNA"/>
</dbReference>
<evidence type="ECO:0000313" key="1">
    <source>
        <dbReference type="EMBL" id="RKQ14322.1"/>
    </source>
</evidence>
<proteinExistence type="predicted"/>
<dbReference type="InterPro" id="IPR012674">
    <property type="entry name" value="Calycin"/>
</dbReference>
<reference evidence="1 2" key="1">
    <citation type="journal article" date="2016" name="Antonie Van Leeuwenhoek">
        <title>Lysinibacillus endophyticus sp. nov., an indole-3-acetic acid producing endophytic bacterium isolated from corn root (Zea mays cv. Xinken-5).</title>
        <authorList>
            <person name="Yu J."/>
            <person name="Guan X."/>
            <person name="Liu C."/>
            <person name="Xiang W."/>
            <person name="Yu Z."/>
            <person name="Liu X."/>
            <person name="Wang G."/>
        </authorList>
    </citation>
    <scope>NUCLEOTIDE SEQUENCE [LARGE SCALE GENOMIC DNA]</scope>
    <source>
        <strain evidence="1 2">DSM 100506</strain>
    </source>
</reference>
<name>A0A494YVT1_9BACL</name>
<dbReference type="RefSeq" id="WP_121215477.1">
    <property type="nucleotide sequence ID" value="NZ_RBZN01000045.1"/>
</dbReference>
<keyword evidence="2" id="KW-1185">Reference proteome</keyword>